<evidence type="ECO:0000313" key="3">
    <source>
        <dbReference type="EMBL" id="EAR95644.2"/>
    </source>
</evidence>
<dbReference type="RefSeq" id="XP_001015889.2">
    <property type="nucleotide sequence ID" value="XM_001015889.2"/>
</dbReference>
<dbReference type="GO" id="GO:0008270">
    <property type="term" value="F:zinc ion binding"/>
    <property type="evidence" value="ECO:0007669"/>
    <property type="project" value="TreeGrafter"/>
</dbReference>
<dbReference type="OrthoDB" id="298611at2759"/>
<organism evidence="3 4">
    <name type="scientific">Tetrahymena thermophila (strain SB210)</name>
    <dbReference type="NCBI Taxonomy" id="312017"/>
    <lineage>
        <taxon>Eukaryota</taxon>
        <taxon>Sar</taxon>
        <taxon>Alveolata</taxon>
        <taxon>Ciliophora</taxon>
        <taxon>Intramacronucleata</taxon>
        <taxon>Oligohymenophorea</taxon>
        <taxon>Hymenostomatida</taxon>
        <taxon>Tetrahymenina</taxon>
        <taxon>Tetrahymenidae</taxon>
        <taxon>Tetrahymena</taxon>
    </lineage>
</organism>
<accession>I7M7Q4</accession>
<keyword evidence="4" id="KW-1185">Reference proteome</keyword>
<feature type="transmembrane region" description="Helical" evidence="2">
    <location>
        <begin position="35"/>
        <end position="57"/>
    </location>
</feature>
<keyword evidence="1" id="KW-0175">Coiled coil</keyword>
<dbReference type="GeneID" id="7840729"/>
<dbReference type="PANTHER" id="PTHR12621:SF7">
    <property type="entry name" value="CYSTEINE AND HISTIDINE-RICH DOMAIN-CONTAINING PROTEIN 1"/>
    <property type="match status" value="1"/>
</dbReference>
<dbReference type="KEGG" id="tet:TTHERM_00266540"/>
<keyword evidence="2" id="KW-0472">Membrane</keyword>
<dbReference type="EMBL" id="GG662703">
    <property type="protein sequence ID" value="EAR95644.2"/>
    <property type="molecule type" value="Genomic_DNA"/>
</dbReference>
<keyword evidence="2" id="KW-1133">Transmembrane helix</keyword>
<reference evidence="4" key="1">
    <citation type="journal article" date="2006" name="PLoS Biol.">
        <title>Macronuclear genome sequence of the ciliate Tetrahymena thermophila, a model eukaryote.</title>
        <authorList>
            <person name="Eisen J.A."/>
            <person name="Coyne R.S."/>
            <person name="Wu M."/>
            <person name="Wu D."/>
            <person name="Thiagarajan M."/>
            <person name="Wortman J.R."/>
            <person name="Badger J.H."/>
            <person name="Ren Q."/>
            <person name="Amedeo P."/>
            <person name="Jones K.M."/>
            <person name="Tallon L.J."/>
            <person name="Delcher A.L."/>
            <person name="Salzberg S.L."/>
            <person name="Silva J.C."/>
            <person name="Haas B.J."/>
            <person name="Majoros W.H."/>
            <person name="Farzad M."/>
            <person name="Carlton J.M."/>
            <person name="Smith R.K. Jr."/>
            <person name="Garg J."/>
            <person name="Pearlman R.E."/>
            <person name="Karrer K.M."/>
            <person name="Sun L."/>
            <person name="Manning G."/>
            <person name="Elde N.C."/>
            <person name="Turkewitz A.P."/>
            <person name="Asai D.J."/>
            <person name="Wilkes D.E."/>
            <person name="Wang Y."/>
            <person name="Cai H."/>
            <person name="Collins K."/>
            <person name="Stewart B.A."/>
            <person name="Lee S.R."/>
            <person name="Wilamowska K."/>
            <person name="Weinberg Z."/>
            <person name="Ruzzo W.L."/>
            <person name="Wloga D."/>
            <person name="Gaertig J."/>
            <person name="Frankel J."/>
            <person name="Tsao C.-C."/>
            <person name="Gorovsky M.A."/>
            <person name="Keeling P.J."/>
            <person name="Waller R.F."/>
            <person name="Patron N.J."/>
            <person name="Cherry J.M."/>
            <person name="Stover N.A."/>
            <person name="Krieger C.J."/>
            <person name="del Toro C."/>
            <person name="Ryder H.F."/>
            <person name="Williamson S.C."/>
            <person name="Barbeau R.A."/>
            <person name="Hamilton E.P."/>
            <person name="Orias E."/>
        </authorList>
    </citation>
    <scope>NUCLEOTIDE SEQUENCE [LARGE SCALE GENOMIC DNA]</scope>
    <source>
        <strain evidence="4">SB210</strain>
    </source>
</reference>
<evidence type="ECO:0000256" key="2">
    <source>
        <dbReference type="SAM" id="Phobius"/>
    </source>
</evidence>
<dbReference type="eggNOG" id="ENOG502T0YS">
    <property type="taxonomic scope" value="Eukaryota"/>
</dbReference>
<dbReference type="Proteomes" id="UP000009168">
    <property type="component" value="Unassembled WGS sequence"/>
</dbReference>
<dbReference type="InParanoid" id="I7M7Q4"/>
<feature type="coiled-coil region" evidence="1">
    <location>
        <begin position="592"/>
        <end position="619"/>
    </location>
</feature>
<dbReference type="PANTHER" id="PTHR12621">
    <property type="entry name" value="CYSTEINE AND HISTIDINE-RICH DOMAIN CHORD -CONTAINING PROTEIN"/>
    <property type="match status" value="1"/>
</dbReference>
<dbReference type="AlphaFoldDB" id="I7M7Q4"/>
<proteinExistence type="predicted"/>
<gene>
    <name evidence="3" type="ORF">TTHERM_00266540</name>
</gene>
<evidence type="ECO:0000256" key="1">
    <source>
        <dbReference type="SAM" id="Coils"/>
    </source>
</evidence>
<keyword evidence="2" id="KW-0812">Transmembrane</keyword>
<sequence>MKLISEHLKQVDIFAQPFTFSFPDNEKKKKTKAGGIFSCLVYIFLIGYFTYLCYLYFSSQINPSISQTTQLYDQNFTLNLTNNIFAFQLNLPNGQSIQELEQSTGLVYLNVIPSYNYIDENGNSQQIILNFVQCSDPALSKFYCLDFSAAGISQTAIIMPFDPNNIGSYSISLLFVICDPQFLQPNEKCATFQQIRQQVLRLQTQGVMRMTTSQYNSKTKQYETSMKQEIFGFSDGLTYSSQIILEQSNTKVTQGYLIQNESQANHLSGYQRQDQFLTNQFVEQELQIKVIAQIQIYIGQNGINQQIQFPPFTSILAQFSSVMNIALISGIIISTYTQKEIVEDLMDIELKTYFKKTANNLIQKKQQQKQKQKQQQLQQQQDQQSLSQRLVNAYKSLQKVQIGKNIQKYFQISFFQRFKVFFVDHEVKKDDSDQLIKYKQMYKEAIQQMSIFEIQKQLLQVKMMLRILFTAEQFAAIQLCGNEIEKSDQNEKLNFITQSDKQDFDQKEQEKNIKKKQEKYQLDSEMNKKGKKSILKIPETYSPNQNFISNRNTIDVNNYNLDSQKIENAKEYELQAICQVDQSRQNNVNQEKEGEENYLQQMQQSMKNAQNHLEKINLIESNMEYFQIYLERFLDKNYIKSDLDYRILNCMINVDKEEDIEIK</sequence>
<protein>
    <submittedName>
        <fullName evidence="3">Phosphatidylserine decarboxylase family protein, putative</fullName>
    </submittedName>
</protein>
<evidence type="ECO:0000313" key="4">
    <source>
        <dbReference type="Proteomes" id="UP000009168"/>
    </source>
</evidence>
<name>I7M7Q4_TETTS</name>
<feature type="coiled-coil region" evidence="1">
    <location>
        <begin position="355"/>
        <end position="384"/>
    </location>
</feature>